<accession>A0A2D1GQ03</accession>
<dbReference type="EMBL" id="MG049919">
    <property type="protein sequence ID" value="ATN94126.1"/>
    <property type="molecule type" value="Genomic_DNA"/>
</dbReference>
<keyword evidence="2" id="KW-1185">Reference proteome</keyword>
<gene>
    <name evidence="1" type="ORF">FLXISF001_048</name>
</gene>
<protein>
    <submittedName>
        <fullName evidence="1">Uncharacterized protein</fullName>
    </submittedName>
</protein>
<evidence type="ECO:0000313" key="1">
    <source>
        <dbReference type="EMBL" id="ATN94126.1"/>
    </source>
</evidence>
<reference evidence="1 2" key="1">
    <citation type="submission" date="2017-10" db="EMBL/GenBank/DDBJ databases">
        <title>Comparative genomic analysis of a novel S. flexneri bacteriophage vB_SflS-ISF001.</title>
        <authorList>
            <person name="Shahin K."/>
            <person name="Bouzari M."/>
            <person name="Wang R."/>
        </authorList>
    </citation>
    <scope>NUCLEOTIDE SEQUENCE [LARGE SCALE GENOMIC DNA]</scope>
</reference>
<proteinExistence type="predicted"/>
<dbReference type="InterPro" id="IPR055604">
    <property type="entry name" value="DUF7180"/>
</dbReference>
<name>A0A2D1GQ03_9CAUD</name>
<dbReference type="Pfam" id="PF23805">
    <property type="entry name" value="DUF7180"/>
    <property type="match status" value="1"/>
</dbReference>
<sequence length="114" mass="12972">MITINLSEKQARVLLDVIGDQLHTKGAAAELLNQIEIQLTPVSTKQAEYAAWKSERILPNIIKAWKPKHIKEIKVDDQFTDELSPSKVAQYQLRYMVSVYNQVIGVNYSFGRGK</sequence>
<dbReference type="Proteomes" id="UP000228981">
    <property type="component" value="Segment"/>
</dbReference>
<organism evidence="1 2">
    <name type="scientific">Shigella phage vB_SflS-ISF001</name>
    <dbReference type="NCBI Taxonomy" id="2048005"/>
    <lineage>
        <taxon>Viruses</taxon>
        <taxon>Duplodnaviria</taxon>
        <taxon>Heunggongvirae</taxon>
        <taxon>Uroviricota</taxon>
        <taxon>Caudoviricetes</taxon>
        <taxon>Drexlerviridae</taxon>
        <taxon>Tunavirinae</taxon>
        <taxon>Tunavirus</taxon>
        <taxon>Tunavirus ISF001</taxon>
    </lineage>
</organism>
<evidence type="ECO:0000313" key="2">
    <source>
        <dbReference type="Proteomes" id="UP000228981"/>
    </source>
</evidence>